<feature type="chain" id="PRO_5011568742" evidence="1">
    <location>
        <begin position="21"/>
        <end position="218"/>
    </location>
</feature>
<dbReference type="STRING" id="390242.SAMN04488024_12024"/>
<accession>A0A1G7CMI3</accession>
<dbReference type="SUPFAM" id="SSF56925">
    <property type="entry name" value="OMPA-like"/>
    <property type="match status" value="1"/>
</dbReference>
<evidence type="ECO:0000313" key="3">
    <source>
        <dbReference type="EMBL" id="SDE40547.1"/>
    </source>
</evidence>
<keyword evidence="1" id="KW-0732">Signal</keyword>
<evidence type="ECO:0000259" key="2">
    <source>
        <dbReference type="Pfam" id="PF13568"/>
    </source>
</evidence>
<dbReference type="InterPro" id="IPR025665">
    <property type="entry name" value="Beta-barrel_OMP_2"/>
</dbReference>
<evidence type="ECO:0000256" key="1">
    <source>
        <dbReference type="SAM" id="SignalP"/>
    </source>
</evidence>
<evidence type="ECO:0000313" key="4">
    <source>
        <dbReference type="Proteomes" id="UP000199455"/>
    </source>
</evidence>
<dbReference type="AlphaFoldDB" id="A0A1G7CMI3"/>
<feature type="domain" description="Outer membrane protein beta-barrel" evidence="2">
    <location>
        <begin position="20"/>
        <end position="193"/>
    </location>
</feature>
<protein>
    <submittedName>
        <fullName evidence="3">Outer membrane protein beta-barrel domain-containing protein</fullName>
    </submittedName>
</protein>
<reference evidence="4" key="1">
    <citation type="submission" date="2016-10" db="EMBL/GenBank/DDBJ databases">
        <authorList>
            <person name="Varghese N."/>
            <person name="Submissions S."/>
        </authorList>
    </citation>
    <scope>NUCLEOTIDE SEQUENCE [LARGE SCALE GENOMIC DNA]</scope>
    <source>
        <strain evidence="4">DSM 18609</strain>
    </source>
</reference>
<dbReference type="EMBL" id="FMZH01000020">
    <property type="protein sequence ID" value="SDE40547.1"/>
    <property type="molecule type" value="Genomic_DNA"/>
</dbReference>
<sequence length="218" mass="23311">MKKLVLSLLTVAALSTAALAQNSNPVKFGLKAGVAFPNMTFSAGSASFSYGTKTSYYVGGTVEFELSDMVSIQPGLTFIDKGTKINSSSFGFNNDDFLTDVDATLNFKYLELPVNALVNFKVANAGKIFVGAGPYFAYALSGNAKMGSEKEKIEFKDSGFRRTDFGLNFLAGFQLNNGLNIHAGYGLGLGNMANDEEAQDFDASIKHKVFTVGLGFSF</sequence>
<name>A0A1G7CMI3_9SPHI</name>
<organism evidence="3 4">
    <name type="scientific">Pedobacter soli</name>
    <dbReference type="NCBI Taxonomy" id="390242"/>
    <lineage>
        <taxon>Bacteria</taxon>
        <taxon>Pseudomonadati</taxon>
        <taxon>Bacteroidota</taxon>
        <taxon>Sphingobacteriia</taxon>
        <taxon>Sphingobacteriales</taxon>
        <taxon>Sphingobacteriaceae</taxon>
        <taxon>Pedobacter</taxon>
    </lineage>
</organism>
<proteinExistence type="predicted"/>
<dbReference type="Pfam" id="PF13568">
    <property type="entry name" value="OMP_b-brl_2"/>
    <property type="match status" value="1"/>
</dbReference>
<keyword evidence="4" id="KW-1185">Reference proteome</keyword>
<feature type="signal peptide" evidence="1">
    <location>
        <begin position="1"/>
        <end position="20"/>
    </location>
</feature>
<dbReference type="InterPro" id="IPR011250">
    <property type="entry name" value="OMP/PagP_B-barrel"/>
</dbReference>
<dbReference type="Proteomes" id="UP000199455">
    <property type="component" value="Unassembled WGS sequence"/>
</dbReference>
<dbReference type="RefSeq" id="WP_143009665.1">
    <property type="nucleotide sequence ID" value="NZ_FMZH01000020.1"/>
</dbReference>
<gene>
    <name evidence="3" type="ORF">SAMN04488024_12024</name>
</gene>